<dbReference type="Pfam" id="PF02519">
    <property type="entry name" value="Auxin_inducible"/>
    <property type="match status" value="1"/>
</dbReference>
<name>A0A8T2YBJ9_POPDE</name>
<reference evidence="2" key="1">
    <citation type="journal article" date="2021" name="J. Hered.">
        <title>Genome Assembly of Salicaceae Populus deltoides (Eastern Cottonwood) I-69 Based on Nanopore Sequencing and Hi-C Technologies.</title>
        <authorList>
            <person name="Bai S."/>
            <person name="Wu H."/>
            <person name="Zhang J."/>
            <person name="Pan Z."/>
            <person name="Zhao W."/>
            <person name="Li Z."/>
            <person name="Tong C."/>
        </authorList>
    </citation>
    <scope>NUCLEOTIDE SEQUENCE</scope>
    <source>
        <tissue evidence="2">Leaf</tissue>
    </source>
</reference>
<comment type="caution">
    <text evidence="2">The sequence shown here is derived from an EMBL/GenBank/DDBJ whole genome shotgun (WGS) entry which is preliminary data.</text>
</comment>
<evidence type="ECO:0008006" key="4">
    <source>
        <dbReference type="Google" id="ProtNLM"/>
    </source>
</evidence>
<gene>
    <name evidence="2" type="ORF">H0E87_014021</name>
</gene>
<dbReference type="Proteomes" id="UP000807159">
    <property type="component" value="Chromosome 7"/>
</dbReference>
<protein>
    <recommendedName>
        <fullName evidence="4">SAUR family protein</fullName>
    </recommendedName>
</protein>
<comment type="similarity">
    <text evidence="1">Belongs to the ARG7 family.</text>
</comment>
<dbReference type="GO" id="GO:0009733">
    <property type="term" value="P:response to auxin"/>
    <property type="evidence" value="ECO:0007669"/>
    <property type="project" value="InterPro"/>
</dbReference>
<dbReference type="PANTHER" id="PTHR31374:SF418">
    <property type="entry name" value="AUXIN-RESPONSIVE FAMILY PROTEIN"/>
    <property type="match status" value="1"/>
</dbReference>
<accession>A0A8T2YBJ9</accession>
<dbReference type="InterPro" id="IPR003676">
    <property type="entry name" value="SAUR_fam"/>
</dbReference>
<sequence>MKMIQKRLRSLAARLNLKKQKKGYEKQLPIPSKHFPVYVGDQELEGNLKRYDVPVACTSSIIFQALLRQFDDILAVDEGPITLSCSKQMFESVLKLSLDGLRIEEVKKLTDFHH</sequence>
<dbReference type="PANTHER" id="PTHR31374">
    <property type="entry name" value="AUXIN-INDUCED PROTEIN-LIKE-RELATED"/>
    <property type="match status" value="1"/>
</dbReference>
<dbReference type="EMBL" id="JACEGQ020000007">
    <property type="protein sequence ID" value="KAH8502558.1"/>
    <property type="molecule type" value="Genomic_DNA"/>
</dbReference>
<keyword evidence="3" id="KW-1185">Reference proteome</keyword>
<evidence type="ECO:0000313" key="2">
    <source>
        <dbReference type="EMBL" id="KAH8502558.1"/>
    </source>
</evidence>
<evidence type="ECO:0000256" key="1">
    <source>
        <dbReference type="ARBA" id="ARBA00006974"/>
    </source>
</evidence>
<evidence type="ECO:0000313" key="3">
    <source>
        <dbReference type="Proteomes" id="UP000807159"/>
    </source>
</evidence>
<proteinExistence type="inferred from homology"/>
<organism evidence="2 3">
    <name type="scientific">Populus deltoides</name>
    <name type="common">Eastern poplar</name>
    <name type="synonym">Eastern cottonwood</name>
    <dbReference type="NCBI Taxonomy" id="3696"/>
    <lineage>
        <taxon>Eukaryota</taxon>
        <taxon>Viridiplantae</taxon>
        <taxon>Streptophyta</taxon>
        <taxon>Embryophyta</taxon>
        <taxon>Tracheophyta</taxon>
        <taxon>Spermatophyta</taxon>
        <taxon>Magnoliopsida</taxon>
        <taxon>eudicotyledons</taxon>
        <taxon>Gunneridae</taxon>
        <taxon>Pentapetalae</taxon>
        <taxon>rosids</taxon>
        <taxon>fabids</taxon>
        <taxon>Malpighiales</taxon>
        <taxon>Salicaceae</taxon>
        <taxon>Saliceae</taxon>
        <taxon>Populus</taxon>
    </lineage>
</organism>
<dbReference type="AlphaFoldDB" id="A0A8T2YBJ9"/>